<dbReference type="InterPro" id="IPR001087">
    <property type="entry name" value="GDSL"/>
</dbReference>
<evidence type="ECO:0008006" key="5">
    <source>
        <dbReference type="Google" id="ProtNLM"/>
    </source>
</evidence>
<accession>A0A8T0HZ56</accession>
<gene>
    <name evidence="3" type="ORF">KC19_5G043800</name>
</gene>
<dbReference type="PANTHER" id="PTHR45642">
    <property type="entry name" value="GDSL ESTERASE/LIPASE EXL3"/>
    <property type="match status" value="1"/>
</dbReference>
<dbReference type="InterPro" id="IPR035669">
    <property type="entry name" value="SGNH_plant_lipase-like"/>
</dbReference>
<feature type="signal peptide" evidence="2">
    <location>
        <begin position="1"/>
        <end position="30"/>
    </location>
</feature>
<dbReference type="Pfam" id="PF00657">
    <property type="entry name" value="Lipase_GDSL"/>
    <property type="match status" value="1"/>
</dbReference>
<evidence type="ECO:0000256" key="1">
    <source>
        <dbReference type="ARBA" id="ARBA00008668"/>
    </source>
</evidence>
<sequence length="362" mass="39803">MDRPGFELKMRRLWLMAALVLPFCCRGEGAAPQLPALIVFGDSTVDVGTNTYMATLVRSDFAPYGENFEGGKPTGRFTNGHMVPDYLAMKLGLPMTLPYLHPNAEGERLLHGVNFASAASGILQSTSLILNVLPAFEQLKMFHSYQAKLVNLVGQDRASSIISQAMYLVSTGTNDFILNYLINPILRQQYSLAEWSDFVASNQTEFFKQLYAAGARNMVVAGFPPIGCLPAERAILGDEGQNGCVEDLNNISIAYNERLQPALSQLQSTLPGARLLYADIYSYIHDAFYDPSQYGYSEVGRGCCGEGLFATAVFCNSASTGTCSDPSTYMFFDSLHPTEKCYKAIVDQIYYKLAPFFGLKNS</sequence>
<protein>
    <recommendedName>
        <fullName evidence="5">GDSL esterase/lipase</fullName>
    </recommendedName>
</protein>
<dbReference type="SUPFAM" id="SSF52266">
    <property type="entry name" value="SGNH hydrolase"/>
    <property type="match status" value="1"/>
</dbReference>
<dbReference type="Gene3D" id="3.40.50.1110">
    <property type="entry name" value="SGNH hydrolase"/>
    <property type="match status" value="1"/>
</dbReference>
<dbReference type="AlphaFoldDB" id="A0A8T0HZ56"/>
<dbReference type="InterPro" id="IPR050592">
    <property type="entry name" value="GDSL_lipolytic_enzyme"/>
</dbReference>
<dbReference type="Proteomes" id="UP000822688">
    <property type="component" value="Chromosome 5"/>
</dbReference>
<evidence type="ECO:0000256" key="2">
    <source>
        <dbReference type="SAM" id="SignalP"/>
    </source>
</evidence>
<proteinExistence type="inferred from homology"/>
<evidence type="ECO:0000313" key="4">
    <source>
        <dbReference type="Proteomes" id="UP000822688"/>
    </source>
</evidence>
<keyword evidence="2" id="KW-0732">Signal</keyword>
<name>A0A8T0HZ56_CERPU</name>
<comment type="similarity">
    <text evidence="1">Belongs to the 'GDSL' lipolytic enzyme family.</text>
</comment>
<organism evidence="3 4">
    <name type="scientific">Ceratodon purpureus</name>
    <name type="common">Fire moss</name>
    <name type="synonym">Dicranum purpureum</name>
    <dbReference type="NCBI Taxonomy" id="3225"/>
    <lineage>
        <taxon>Eukaryota</taxon>
        <taxon>Viridiplantae</taxon>
        <taxon>Streptophyta</taxon>
        <taxon>Embryophyta</taxon>
        <taxon>Bryophyta</taxon>
        <taxon>Bryophytina</taxon>
        <taxon>Bryopsida</taxon>
        <taxon>Dicranidae</taxon>
        <taxon>Pseudoditrichales</taxon>
        <taxon>Ditrichaceae</taxon>
        <taxon>Ceratodon</taxon>
    </lineage>
</organism>
<evidence type="ECO:0000313" key="3">
    <source>
        <dbReference type="EMBL" id="KAG0575959.1"/>
    </source>
</evidence>
<feature type="chain" id="PRO_5035852322" description="GDSL esterase/lipase" evidence="2">
    <location>
        <begin position="31"/>
        <end position="362"/>
    </location>
</feature>
<dbReference type="EMBL" id="CM026425">
    <property type="protein sequence ID" value="KAG0575959.1"/>
    <property type="molecule type" value="Genomic_DNA"/>
</dbReference>
<comment type="caution">
    <text evidence="3">The sequence shown here is derived from an EMBL/GenBank/DDBJ whole genome shotgun (WGS) entry which is preliminary data.</text>
</comment>
<reference evidence="3" key="1">
    <citation type="submission" date="2020-06" db="EMBL/GenBank/DDBJ databases">
        <title>WGS assembly of Ceratodon purpureus strain R40.</title>
        <authorList>
            <person name="Carey S.B."/>
            <person name="Jenkins J."/>
            <person name="Shu S."/>
            <person name="Lovell J.T."/>
            <person name="Sreedasyam A."/>
            <person name="Maumus F."/>
            <person name="Tiley G.P."/>
            <person name="Fernandez-Pozo N."/>
            <person name="Barry K."/>
            <person name="Chen C."/>
            <person name="Wang M."/>
            <person name="Lipzen A."/>
            <person name="Daum C."/>
            <person name="Saski C.A."/>
            <person name="Payton A.C."/>
            <person name="Mcbreen J.C."/>
            <person name="Conrad R.E."/>
            <person name="Kollar L.M."/>
            <person name="Olsson S."/>
            <person name="Huttunen S."/>
            <person name="Landis J.B."/>
            <person name="Wickett N.J."/>
            <person name="Johnson M.G."/>
            <person name="Rensing S.A."/>
            <person name="Grimwood J."/>
            <person name="Schmutz J."/>
            <person name="Mcdaniel S.F."/>
        </authorList>
    </citation>
    <scope>NUCLEOTIDE SEQUENCE</scope>
    <source>
        <strain evidence="3">R40</strain>
    </source>
</reference>
<dbReference type="CDD" id="cd01837">
    <property type="entry name" value="SGNH_plant_lipase_like"/>
    <property type="match status" value="1"/>
</dbReference>
<keyword evidence="4" id="KW-1185">Reference proteome</keyword>
<dbReference type="GO" id="GO:0016788">
    <property type="term" value="F:hydrolase activity, acting on ester bonds"/>
    <property type="evidence" value="ECO:0007669"/>
    <property type="project" value="InterPro"/>
</dbReference>
<dbReference type="InterPro" id="IPR036514">
    <property type="entry name" value="SGNH_hydro_sf"/>
</dbReference>
<dbReference type="PANTHER" id="PTHR45642:SF35">
    <property type="entry name" value="GDSL ESTERASE_LIPASE APG"/>
    <property type="match status" value="1"/>
</dbReference>